<organism evidence="12 13">
    <name type="scientific">Anabarilius grahami</name>
    <name type="common">Kanglang fish</name>
    <name type="synonym">Barilius grahami</name>
    <dbReference type="NCBI Taxonomy" id="495550"/>
    <lineage>
        <taxon>Eukaryota</taxon>
        <taxon>Metazoa</taxon>
        <taxon>Chordata</taxon>
        <taxon>Craniata</taxon>
        <taxon>Vertebrata</taxon>
        <taxon>Euteleostomi</taxon>
        <taxon>Actinopterygii</taxon>
        <taxon>Neopterygii</taxon>
        <taxon>Teleostei</taxon>
        <taxon>Ostariophysi</taxon>
        <taxon>Cypriniformes</taxon>
        <taxon>Xenocyprididae</taxon>
        <taxon>Xenocypridinae</taxon>
        <taxon>Xenocypridinae incertae sedis</taxon>
        <taxon>Anabarilius</taxon>
    </lineage>
</organism>
<dbReference type="FunFam" id="3.60.10.10:FF:000114">
    <property type="entry name" value="Sphingomyelin phosphodiesterase 5"/>
    <property type="match status" value="1"/>
</dbReference>
<keyword evidence="6" id="KW-0746">Sphingolipid metabolism</keyword>
<evidence type="ECO:0000313" key="13">
    <source>
        <dbReference type="Proteomes" id="UP000281406"/>
    </source>
</evidence>
<comment type="catalytic activity">
    <reaction evidence="7">
        <text>a sphingomyelin + H2O = phosphocholine + an N-acylsphing-4-enine + H(+)</text>
        <dbReference type="Rhea" id="RHEA:19253"/>
        <dbReference type="ChEBI" id="CHEBI:15377"/>
        <dbReference type="ChEBI" id="CHEBI:15378"/>
        <dbReference type="ChEBI" id="CHEBI:17636"/>
        <dbReference type="ChEBI" id="CHEBI:52639"/>
        <dbReference type="ChEBI" id="CHEBI:295975"/>
        <dbReference type="EC" id="3.1.4.12"/>
    </reaction>
    <physiologicalReaction direction="left-to-right" evidence="7">
        <dbReference type="Rhea" id="RHEA:19254"/>
    </physiologicalReaction>
</comment>
<evidence type="ECO:0000256" key="1">
    <source>
        <dbReference type="ARBA" id="ARBA00004760"/>
    </source>
</evidence>
<dbReference type="SUPFAM" id="SSF56219">
    <property type="entry name" value="DNase I-like"/>
    <property type="match status" value="1"/>
</dbReference>
<accession>A0A3N0Y5K5</accession>
<keyword evidence="10" id="KW-0472">Membrane</keyword>
<feature type="transmembrane region" description="Helical" evidence="10">
    <location>
        <begin position="20"/>
        <end position="39"/>
    </location>
</feature>
<dbReference type="PANTHER" id="PTHR16320:SF9">
    <property type="entry name" value="SPHINGOMYELIN PHOSPHODIESTERASE 5"/>
    <property type="match status" value="1"/>
</dbReference>
<dbReference type="OrthoDB" id="40902at2759"/>
<evidence type="ECO:0000256" key="6">
    <source>
        <dbReference type="ARBA" id="ARBA00022919"/>
    </source>
</evidence>
<feature type="transmembrane region" description="Helical" evidence="10">
    <location>
        <begin position="60"/>
        <end position="86"/>
    </location>
</feature>
<dbReference type="InterPro" id="IPR038772">
    <property type="entry name" value="Sph/SMPD2-like"/>
</dbReference>
<dbReference type="GO" id="GO:0006684">
    <property type="term" value="P:sphingomyelin metabolic process"/>
    <property type="evidence" value="ECO:0007669"/>
    <property type="project" value="TreeGrafter"/>
</dbReference>
<feature type="compositionally biased region" description="Polar residues" evidence="9">
    <location>
        <begin position="213"/>
        <end position="229"/>
    </location>
</feature>
<protein>
    <recommendedName>
        <fullName evidence="4">sphingomyelin phosphodiesterase</fullName>
        <ecNumber evidence="4">3.1.4.12</ecNumber>
    </recommendedName>
</protein>
<dbReference type="GO" id="GO:0005737">
    <property type="term" value="C:cytoplasm"/>
    <property type="evidence" value="ECO:0007669"/>
    <property type="project" value="TreeGrafter"/>
</dbReference>
<evidence type="ECO:0000256" key="8">
    <source>
        <dbReference type="ARBA" id="ARBA00049371"/>
    </source>
</evidence>
<evidence type="ECO:0000256" key="5">
    <source>
        <dbReference type="ARBA" id="ARBA00022801"/>
    </source>
</evidence>
<dbReference type="AlphaFoldDB" id="A0A3N0Y5K5"/>
<proteinExistence type="inferred from homology"/>
<dbReference type="InterPro" id="IPR017766">
    <property type="entry name" value="Sphingomyelinase/PLipase_C"/>
</dbReference>
<keyword evidence="10" id="KW-0812">Transmembrane</keyword>
<feature type="region of interest" description="Disordered" evidence="9">
    <location>
        <begin position="178"/>
        <end position="238"/>
    </location>
</feature>
<evidence type="ECO:0000256" key="7">
    <source>
        <dbReference type="ARBA" id="ARBA00047268"/>
    </source>
</evidence>
<dbReference type="EMBL" id="RJVU01051648">
    <property type="protein sequence ID" value="ROL41483.1"/>
    <property type="molecule type" value="Genomic_DNA"/>
</dbReference>
<evidence type="ECO:0000256" key="4">
    <source>
        <dbReference type="ARBA" id="ARBA00012369"/>
    </source>
</evidence>
<evidence type="ECO:0000256" key="2">
    <source>
        <dbReference type="ARBA" id="ARBA00004991"/>
    </source>
</evidence>
<keyword evidence="13" id="KW-1185">Reference proteome</keyword>
<evidence type="ECO:0000256" key="9">
    <source>
        <dbReference type="SAM" id="MobiDB-lite"/>
    </source>
</evidence>
<evidence type="ECO:0000259" key="11">
    <source>
        <dbReference type="Pfam" id="PF03372"/>
    </source>
</evidence>
<dbReference type="InterPro" id="IPR005135">
    <property type="entry name" value="Endo/exonuclease/phosphatase"/>
</dbReference>
<evidence type="ECO:0000256" key="10">
    <source>
        <dbReference type="SAM" id="Phobius"/>
    </source>
</evidence>
<feature type="compositionally biased region" description="Polar residues" evidence="9">
    <location>
        <begin position="178"/>
        <end position="200"/>
    </location>
</feature>
<dbReference type="Gene3D" id="3.60.10.10">
    <property type="entry name" value="Endonuclease/exonuclease/phosphatase"/>
    <property type="match status" value="1"/>
</dbReference>
<feature type="domain" description="Endonuclease/exonuclease/phosphatase" evidence="11">
    <location>
        <begin position="248"/>
        <end position="511"/>
    </location>
</feature>
<comment type="pathway">
    <text evidence="2">Sphingolipid metabolism.</text>
</comment>
<comment type="catalytic activity">
    <reaction evidence="8">
        <text>N-(hexadecanoyl)-sphing-4-enine-1-phosphocholine + H2O = N-hexadecanoylsphing-4-enine + phosphocholine + H(+)</text>
        <dbReference type="Rhea" id="RHEA:45644"/>
        <dbReference type="ChEBI" id="CHEBI:15377"/>
        <dbReference type="ChEBI" id="CHEBI:15378"/>
        <dbReference type="ChEBI" id="CHEBI:72959"/>
        <dbReference type="ChEBI" id="CHEBI:78646"/>
        <dbReference type="ChEBI" id="CHEBI:295975"/>
    </reaction>
    <physiologicalReaction direction="left-to-right" evidence="8">
        <dbReference type="Rhea" id="RHEA:45645"/>
    </physiologicalReaction>
</comment>
<dbReference type="PANTHER" id="PTHR16320">
    <property type="entry name" value="SPHINGOMYELINASE FAMILY MEMBER"/>
    <property type="match status" value="1"/>
</dbReference>
<comment type="pathway">
    <text evidence="1">Lipid metabolism; sphingolipid metabolism.</text>
</comment>
<dbReference type="InterPro" id="IPR036691">
    <property type="entry name" value="Endo/exonu/phosph_ase_sf"/>
</dbReference>
<evidence type="ECO:0000256" key="3">
    <source>
        <dbReference type="ARBA" id="ARBA00006335"/>
    </source>
</evidence>
<comment type="caution">
    <text evidence="12">The sequence shown here is derived from an EMBL/GenBank/DDBJ whole genome shotgun (WGS) entry which is preliminary data.</text>
</comment>
<reference evidence="12 13" key="1">
    <citation type="submission" date="2018-10" db="EMBL/GenBank/DDBJ databases">
        <title>Genome assembly for a Yunnan-Guizhou Plateau 3E fish, Anabarilius grahami (Regan), and its evolutionary and genetic applications.</title>
        <authorList>
            <person name="Jiang W."/>
        </authorList>
    </citation>
    <scope>NUCLEOTIDE SEQUENCE [LARGE SCALE GENOMIC DNA]</scope>
    <source>
        <strain evidence="12">AG-KIZ</strain>
        <tissue evidence="12">Muscle</tissue>
    </source>
</reference>
<dbReference type="GO" id="GO:0004767">
    <property type="term" value="F:sphingomyelin phosphodiesterase activity"/>
    <property type="evidence" value="ECO:0007669"/>
    <property type="project" value="UniProtKB-EC"/>
</dbReference>
<dbReference type="GO" id="GO:0005576">
    <property type="term" value="C:extracellular region"/>
    <property type="evidence" value="ECO:0007669"/>
    <property type="project" value="InterPro"/>
</dbReference>
<evidence type="ECO:0000313" key="12">
    <source>
        <dbReference type="EMBL" id="ROL41483.1"/>
    </source>
</evidence>
<dbReference type="EC" id="3.1.4.12" evidence="4"/>
<name>A0A3N0Y5K5_ANAGA</name>
<keyword evidence="5" id="KW-0378">Hydrolase</keyword>
<gene>
    <name evidence="12" type="ORF">DPX16_6881</name>
</gene>
<keyword evidence="10" id="KW-1133">Transmembrane helix</keyword>
<keyword evidence="6" id="KW-0443">Lipid metabolism</keyword>
<comment type="similarity">
    <text evidence="3">Belongs to the neutral sphingomyelinase family.</text>
</comment>
<dbReference type="Proteomes" id="UP000281406">
    <property type="component" value="Unassembled WGS sequence"/>
</dbReference>
<sequence length="548" mass="61891">MSLRESPFPNCFLEGLHAVGWGLIFPCFWFLDRLLAVCVSTSLERMWRIEQECYLHPLKLVFGSVLFFILFIISTPFALLGFVLWAPLQAVRRPFSYHHQVQSVHAEDRNARWEETRKVSFGFLTGNLCLLPDGVARFNNLGYTQKRASFIGKSIVQGVTRPHIRIFVDSPSSCGTVTPSSSLIPQPTPSSYGSVDFSITDQKDGTEADEANGPNQQQLPKPNCNQNSNQHKHPPRSLRDGDVLIEVSSLFPSSVDIVCLQEVFDKRAALKLAQALGPLYGHVLYDVGVYACQPAGTCSSFKFFNSGLFLASRYPVMEAQYHCFPNSRGEDALAAKGLLAVKLRGFPVTDSASQSICQLRLVPWDGEIRFEQLNMLTKWISEFQAVTRREDEMVMFDVLCGDFNFDNCSPDDRLEQSHSVFEEYTDPCRAGPGKEKPWVIGTLLEQPTLYDENMRNPDNLQRTLESEELRKEYLSPPVPLDGVPLVYPEPDQPWVGRRIDYLLYRESSVSSHCRTEVEEFTYVTQLAGLTDHIPVGFRLSVSLDSEEM</sequence>
<dbReference type="UniPathway" id="UPA00222"/>
<dbReference type="Pfam" id="PF03372">
    <property type="entry name" value="Exo_endo_phos"/>
    <property type="match status" value="1"/>
</dbReference>
<dbReference type="GO" id="GO:0016020">
    <property type="term" value="C:membrane"/>
    <property type="evidence" value="ECO:0007669"/>
    <property type="project" value="GOC"/>
</dbReference>
<dbReference type="CDD" id="cd09078">
    <property type="entry name" value="nSMase"/>
    <property type="match status" value="1"/>
</dbReference>